<dbReference type="PANTHER" id="PTHR43240">
    <property type="entry name" value="1,4-DIHYDROXY-2-NAPHTHOYL-COA THIOESTERASE 1"/>
    <property type="match status" value="1"/>
</dbReference>
<evidence type="ECO:0000313" key="4">
    <source>
        <dbReference type="Proteomes" id="UP000199399"/>
    </source>
</evidence>
<dbReference type="AlphaFoldDB" id="A0A1G7MJG8"/>
<dbReference type="Proteomes" id="UP000199399">
    <property type="component" value="Unassembled WGS sequence"/>
</dbReference>
<dbReference type="InterPro" id="IPR029069">
    <property type="entry name" value="HotDog_dom_sf"/>
</dbReference>
<dbReference type="NCBIfam" id="TIGR00369">
    <property type="entry name" value="unchar_dom_1"/>
    <property type="match status" value="1"/>
</dbReference>
<dbReference type="GO" id="GO:0061522">
    <property type="term" value="F:1,4-dihydroxy-2-naphthoyl-CoA thioesterase activity"/>
    <property type="evidence" value="ECO:0007669"/>
    <property type="project" value="TreeGrafter"/>
</dbReference>
<dbReference type="SUPFAM" id="SSF54637">
    <property type="entry name" value="Thioesterase/thiol ester dehydrase-isomerase"/>
    <property type="match status" value="1"/>
</dbReference>
<dbReference type="Pfam" id="PF03061">
    <property type="entry name" value="4HBT"/>
    <property type="match status" value="1"/>
</dbReference>
<organism evidence="3 4">
    <name type="scientific">Sulfitobacter delicatus</name>
    <dbReference type="NCBI Taxonomy" id="218672"/>
    <lineage>
        <taxon>Bacteria</taxon>
        <taxon>Pseudomonadati</taxon>
        <taxon>Pseudomonadota</taxon>
        <taxon>Alphaproteobacteria</taxon>
        <taxon>Rhodobacterales</taxon>
        <taxon>Roseobacteraceae</taxon>
        <taxon>Sulfitobacter</taxon>
    </lineage>
</organism>
<evidence type="ECO:0000256" key="1">
    <source>
        <dbReference type="ARBA" id="ARBA00022801"/>
    </source>
</evidence>
<dbReference type="Gene3D" id="3.10.129.10">
    <property type="entry name" value="Hotdog Thioesterase"/>
    <property type="match status" value="1"/>
</dbReference>
<proteinExistence type="predicted"/>
<feature type="domain" description="Thioesterase" evidence="2">
    <location>
        <begin position="81"/>
        <end position="154"/>
    </location>
</feature>
<dbReference type="InterPro" id="IPR006683">
    <property type="entry name" value="Thioestr_dom"/>
</dbReference>
<dbReference type="InterPro" id="IPR003736">
    <property type="entry name" value="PAAI_dom"/>
</dbReference>
<gene>
    <name evidence="3" type="ORF">SAMN04489759_102568</name>
</gene>
<dbReference type="PANTHER" id="PTHR43240:SF7">
    <property type="entry name" value="BLR7284 PROTEIN"/>
    <property type="match status" value="1"/>
</dbReference>
<sequence length="171" mass="18280">MVSGRDAQPVLLPFRYPPVIKGKTSREGPDRMSDKLKMARQFIQALPHSMALGMELRDLGDGSAEITMPYDEKLIGDPKTGVIHGGAVSALMDTCCGAAVMSHPSNPAATATMDLRIEYLRAATPGQSITTRATCYHVTRSVAFVRATATDEDAENLVATATGTFTVEGHK</sequence>
<dbReference type="STRING" id="218672.SAMN04489759_102568"/>
<keyword evidence="4" id="KW-1185">Reference proteome</keyword>
<dbReference type="EMBL" id="FNBP01000002">
    <property type="protein sequence ID" value="SDF61250.1"/>
    <property type="molecule type" value="Genomic_DNA"/>
</dbReference>
<evidence type="ECO:0000313" key="3">
    <source>
        <dbReference type="EMBL" id="SDF61250.1"/>
    </source>
</evidence>
<dbReference type="GO" id="GO:0005829">
    <property type="term" value="C:cytosol"/>
    <property type="evidence" value="ECO:0007669"/>
    <property type="project" value="TreeGrafter"/>
</dbReference>
<keyword evidence="1" id="KW-0378">Hydrolase</keyword>
<protein>
    <submittedName>
        <fullName evidence="3">Uncharacterized domain 1-containing protein</fullName>
    </submittedName>
</protein>
<name>A0A1G7MJG8_9RHOB</name>
<dbReference type="CDD" id="cd03443">
    <property type="entry name" value="PaaI_thioesterase"/>
    <property type="match status" value="1"/>
</dbReference>
<evidence type="ECO:0000259" key="2">
    <source>
        <dbReference type="Pfam" id="PF03061"/>
    </source>
</evidence>
<reference evidence="4" key="1">
    <citation type="submission" date="2016-10" db="EMBL/GenBank/DDBJ databases">
        <authorList>
            <person name="Varghese N."/>
            <person name="Submissions S."/>
        </authorList>
    </citation>
    <scope>NUCLEOTIDE SEQUENCE [LARGE SCALE GENOMIC DNA]</scope>
    <source>
        <strain evidence="4">DSM 16477</strain>
    </source>
</reference>
<accession>A0A1G7MJG8</accession>